<dbReference type="RefSeq" id="WP_131733892.1">
    <property type="nucleotide sequence ID" value="NZ_CAACYD010000006.1"/>
</dbReference>
<feature type="region of interest" description="Disordered" evidence="1">
    <location>
        <begin position="35"/>
        <end position="54"/>
    </location>
</feature>
<name>A0ABD7V0T8_9ACTN</name>
<dbReference type="GeneID" id="60749530"/>
<reference evidence="2 3" key="1">
    <citation type="submission" date="2019-02" db="EMBL/GenBank/DDBJ databases">
        <authorList>
            <consortium name="Pathogen Informatics"/>
        </authorList>
    </citation>
    <scope>NUCLEOTIDE SEQUENCE [LARGE SCALE GENOMIC DNA]</scope>
    <source>
        <strain evidence="2 3">3012STDY6756503</strain>
    </source>
</reference>
<evidence type="ECO:0000313" key="2">
    <source>
        <dbReference type="EMBL" id="VFA87964.1"/>
    </source>
</evidence>
<evidence type="ECO:0000256" key="1">
    <source>
        <dbReference type="SAM" id="MobiDB-lite"/>
    </source>
</evidence>
<accession>A0ABD7V0T8</accession>
<dbReference type="Proteomes" id="UP000360750">
    <property type="component" value="Unassembled WGS sequence"/>
</dbReference>
<dbReference type="AlphaFoldDB" id="A0ABD7V0T8"/>
<dbReference type="InterPro" id="IPR045596">
    <property type="entry name" value="DUF6459"/>
</dbReference>
<comment type="caution">
    <text evidence="2">The sequence shown here is derived from an EMBL/GenBank/DDBJ whole genome shotgun (WGS) entry which is preliminary data.</text>
</comment>
<gene>
    <name evidence="2" type="ORF">NCTC8139_01506</name>
</gene>
<dbReference type="Pfam" id="PF20060">
    <property type="entry name" value="DUF6459"/>
    <property type="match status" value="1"/>
</dbReference>
<proteinExistence type="predicted"/>
<protein>
    <submittedName>
        <fullName evidence="2">Uncharacterized protein</fullName>
    </submittedName>
</protein>
<dbReference type="EMBL" id="CAACYD010000006">
    <property type="protein sequence ID" value="VFA87964.1"/>
    <property type="molecule type" value="Genomic_DNA"/>
</dbReference>
<evidence type="ECO:0000313" key="3">
    <source>
        <dbReference type="Proteomes" id="UP000360750"/>
    </source>
</evidence>
<sequence>MQPLITARPESASASASDLVAAVAEAGVRTPRVRVRPAPPYEPAGLGPVTHTARRTTGTGTLVVRELADAGSPPSRKTLAAAVEARRFAIATSRLLFEVIDRRRGTAHLADSVAPALIDQVAALVRHDAFRPAEPAGPSPSTAAPGTVLQRVHVQLCDTSVAEVFGSYSCGGRIRAFAGRIERAPRRARTVVEPGAARPVLGRVEYRWQLVALEFS</sequence>
<organism evidence="2 3">
    <name type="scientific">Gordonia paraffinivorans</name>
    <dbReference type="NCBI Taxonomy" id="175628"/>
    <lineage>
        <taxon>Bacteria</taxon>
        <taxon>Bacillati</taxon>
        <taxon>Actinomycetota</taxon>
        <taxon>Actinomycetes</taxon>
        <taxon>Mycobacteriales</taxon>
        <taxon>Gordoniaceae</taxon>
        <taxon>Gordonia</taxon>
    </lineage>
</organism>